<dbReference type="OrthoDB" id="10347865at2759"/>
<name>A0A9W5TAZ4_BABOV</name>
<evidence type="ECO:0000313" key="2">
    <source>
        <dbReference type="Proteomes" id="UP001057455"/>
    </source>
</evidence>
<dbReference type="EMBL" id="BLIY01000010">
    <property type="protein sequence ID" value="GFE54170.1"/>
    <property type="molecule type" value="Genomic_DNA"/>
</dbReference>
<accession>A0A9W5TAZ4</accession>
<proteinExistence type="predicted"/>
<organism evidence="1 2">
    <name type="scientific">Babesia ovis</name>
    <dbReference type="NCBI Taxonomy" id="5869"/>
    <lineage>
        <taxon>Eukaryota</taxon>
        <taxon>Sar</taxon>
        <taxon>Alveolata</taxon>
        <taxon>Apicomplexa</taxon>
        <taxon>Aconoidasida</taxon>
        <taxon>Piroplasmida</taxon>
        <taxon>Babesiidae</taxon>
        <taxon>Babesia</taxon>
    </lineage>
</organism>
<reference evidence="1" key="1">
    <citation type="submission" date="2019-12" db="EMBL/GenBank/DDBJ databases">
        <title>Genome sequence of Babesia ovis.</title>
        <authorList>
            <person name="Yamagishi J."/>
            <person name="Sevinc F."/>
            <person name="Xuan X."/>
        </authorList>
    </citation>
    <scope>NUCLEOTIDE SEQUENCE</scope>
    <source>
        <strain evidence="1">Selcuk</strain>
    </source>
</reference>
<sequence length="125" mass="13675">MVTSDDMFEASRFCPILLRSCFKNFLASMRLIEAQMLDANDAANAKYEKLISLTEAMATPPKIGNRVRNVMGDIEPVPVSKDIAETNKGSLALTICTKLMAPAPNAVTDRRCNIENTALCFSTAE</sequence>
<protein>
    <submittedName>
        <fullName evidence="1">Aconitate hydratase, putative</fullName>
    </submittedName>
</protein>
<gene>
    <name evidence="1" type="ORF">BaOVIS_015740</name>
</gene>
<dbReference type="AlphaFoldDB" id="A0A9W5TAZ4"/>
<evidence type="ECO:0000313" key="1">
    <source>
        <dbReference type="EMBL" id="GFE54170.1"/>
    </source>
</evidence>
<dbReference type="Proteomes" id="UP001057455">
    <property type="component" value="Unassembled WGS sequence"/>
</dbReference>
<keyword evidence="2" id="KW-1185">Reference proteome</keyword>
<comment type="caution">
    <text evidence="1">The sequence shown here is derived from an EMBL/GenBank/DDBJ whole genome shotgun (WGS) entry which is preliminary data.</text>
</comment>